<keyword evidence="12" id="KW-1185">Reference proteome</keyword>
<proteinExistence type="predicted"/>
<dbReference type="SUPFAM" id="SSF103473">
    <property type="entry name" value="MFS general substrate transporter"/>
    <property type="match status" value="1"/>
</dbReference>
<evidence type="ECO:0000256" key="1">
    <source>
        <dbReference type="ARBA" id="ARBA00004651"/>
    </source>
</evidence>
<feature type="domain" description="Major facilitator superfamily (MFS) profile" evidence="10">
    <location>
        <begin position="1"/>
        <end position="468"/>
    </location>
</feature>
<evidence type="ECO:0000256" key="5">
    <source>
        <dbReference type="ARBA" id="ARBA00022989"/>
    </source>
</evidence>
<comment type="caution">
    <text evidence="11">The sequence shown here is derived from an EMBL/GenBank/DDBJ whole genome shotgun (WGS) entry which is preliminary data.</text>
</comment>
<keyword evidence="5 9" id="KW-1133">Transmembrane helix</keyword>
<feature type="region of interest" description="Disordered" evidence="8">
    <location>
        <begin position="298"/>
        <end position="387"/>
    </location>
</feature>
<dbReference type="GO" id="GO:0046677">
    <property type="term" value="P:response to antibiotic"/>
    <property type="evidence" value="ECO:0007669"/>
    <property type="project" value="UniProtKB-KW"/>
</dbReference>
<accession>L1KN50</accession>
<dbReference type="Gene3D" id="1.20.1720.10">
    <property type="entry name" value="Multidrug resistance protein D"/>
    <property type="match status" value="1"/>
</dbReference>
<dbReference type="InterPro" id="IPR011701">
    <property type="entry name" value="MFS"/>
</dbReference>
<dbReference type="Pfam" id="PF07690">
    <property type="entry name" value="MFS_1"/>
    <property type="match status" value="1"/>
</dbReference>
<evidence type="ECO:0000313" key="11">
    <source>
        <dbReference type="EMBL" id="EKX61788.1"/>
    </source>
</evidence>
<dbReference type="EMBL" id="AEJC01000563">
    <property type="protein sequence ID" value="EKX61788.1"/>
    <property type="molecule type" value="Genomic_DNA"/>
</dbReference>
<evidence type="ECO:0000256" key="7">
    <source>
        <dbReference type="ARBA" id="ARBA00023251"/>
    </source>
</evidence>
<evidence type="ECO:0000256" key="6">
    <source>
        <dbReference type="ARBA" id="ARBA00023136"/>
    </source>
</evidence>
<name>L1KN50_9ACTN</name>
<gene>
    <name evidence="11" type="ORF">STRIP9103_07382</name>
</gene>
<feature type="transmembrane region" description="Helical" evidence="9">
    <location>
        <begin position="47"/>
        <end position="69"/>
    </location>
</feature>
<feature type="compositionally biased region" description="Basic residues" evidence="8">
    <location>
        <begin position="313"/>
        <end position="322"/>
    </location>
</feature>
<evidence type="ECO:0000256" key="8">
    <source>
        <dbReference type="SAM" id="MobiDB-lite"/>
    </source>
</evidence>
<dbReference type="PANTHER" id="PTHR42718:SF46">
    <property type="entry name" value="BLR6921 PROTEIN"/>
    <property type="match status" value="1"/>
</dbReference>
<dbReference type="GO" id="GO:0005886">
    <property type="term" value="C:plasma membrane"/>
    <property type="evidence" value="ECO:0007669"/>
    <property type="project" value="UniProtKB-SubCell"/>
</dbReference>
<feature type="transmembrane region" description="Helical" evidence="9">
    <location>
        <begin position="106"/>
        <end position="123"/>
    </location>
</feature>
<dbReference type="InterPro" id="IPR036259">
    <property type="entry name" value="MFS_trans_sf"/>
</dbReference>
<feature type="transmembrane region" description="Helical" evidence="9">
    <location>
        <begin position="135"/>
        <end position="156"/>
    </location>
</feature>
<feature type="transmembrane region" description="Helical" evidence="9">
    <location>
        <begin position="15"/>
        <end position="35"/>
    </location>
</feature>
<dbReference type="PANTHER" id="PTHR42718">
    <property type="entry name" value="MAJOR FACILITATOR SUPERFAMILY MULTIDRUG TRANSPORTER MFSC"/>
    <property type="match status" value="1"/>
</dbReference>
<comment type="subcellular location">
    <subcellularLocation>
        <location evidence="1">Cell membrane</location>
        <topology evidence="1">Multi-pass membrane protein</topology>
    </subcellularLocation>
</comment>
<feature type="transmembrane region" description="Helical" evidence="9">
    <location>
        <begin position="198"/>
        <end position="217"/>
    </location>
</feature>
<protein>
    <submittedName>
        <fullName evidence="11">Transporter, major facilitator family protein</fullName>
    </submittedName>
</protein>
<reference evidence="11 12" key="1">
    <citation type="submission" date="2012-11" db="EMBL/GenBank/DDBJ databases">
        <authorList>
            <person name="Huguet-Tapia J.C."/>
            <person name="Durkin A.S."/>
            <person name="Pettis G.S."/>
            <person name="Badger J.H."/>
        </authorList>
    </citation>
    <scope>NUCLEOTIDE SEQUENCE [LARGE SCALE GENOMIC DNA]</scope>
    <source>
        <strain evidence="11 12">91-03</strain>
    </source>
</reference>
<keyword evidence="7" id="KW-0046">Antibiotic resistance</keyword>
<dbReference type="InterPro" id="IPR020846">
    <property type="entry name" value="MFS_dom"/>
</dbReference>
<keyword evidence="2" id="KW-0813">Transport</keyword>
<keyword evidence="3" id="KW-1003">Cell membrane</keyword>
<sequence>MTSVSATAAGWGCPLWGRVITGYALAFGSLLLLGGRLGDLFGRRTTFVTGLIGFAGASVLGGAATSFEILVTARVAQGLLAALLAPAALSLLSVTFTDPTERPKAFGIFSVLSGAGGAVGLLFGGMLTEWASWRWVMYVNVIFAAVALVGALLWLAKPAVTERPKIDIPGTIVVSAALFAIVYGFAHVESTSWTDPVALGSMISGVVLLAVFAWLELRVAHPLLPLRVVLDRTRGGSFLAVFVMGMGMFSIFLFLTYYLEAGIGYSLPGGRHRLLADRGRSGVPADGRGHRRRVDHGAFAAAAQGRPEDRGQRRLPGRRIRHGLAGPAWAGQRLRRRHHARHDPAGSRHRWRDDHRVPGSDRRRAPRGRGRRLGADQHQPAGGWLDQHGAADHRCLIGHDRLPVLAQPRRTDRGAGRGRGLHGHPAVGRRDLRGRCRARGVPDSESGSGALGGRTRDRPLSPNPPWTW</sequence>
<evidence type="ECO:0000256" key="2">
    <source>
        <dbReference type="ARBA" id="ARBA00022448"/>
    </source>
</evidence>
<feature type="region of interest" description="Disordered" evidence="8">
    <location>
        <begin position="406"/>
        <end position="468"/>
    </location>
</feature>
<evidence type="ECO:0000256" key="9">
    <source>
        <dbReference type="SAM" id="Phobius"/>
    </source>
</evidence>
<dbReference type="RefSeq" id="WP_009332267.1">
    <property type="nucleotide sequence ID" value="NZ_AEJC01000563.1"/>
</dbReference>
<dbReference type="PROSITE" id="PS50850">
    <property type="entry name" value="MFS"/>
    <property type="match status" value="1"/>
</dbReference>
<feature type="compositionally biased region" description="Basic and acidic residues" evidence="8">
    <location>
        <begin position="342"/>
        <end position="363"/>
    </location>
</feature>
<evidence type="ECO:0000256" key="4">
    <source>
        <dbReference type="ARBA" id="ARBA00022692"/>
    </source>
</evidence>
<keyword evidence="6 9" id="KW-0472">Membrane</keyword>
<dbReference type="AlphaFoldDB" id="L1KN50"/>
<feature type="transmembrane region" description="Helical" evidence="9">
    <location>
        <begin position="75"/>
        <end position="94"/>
    </location>
</feature>
<dbReference type="Proteomes" id="UP000010411">
    <property type="component" value="Unassembled WGS sequence"/>
</dbReference>
<evidence type="ECO:0000259" key="10">
    <source>
        <dbReference type="PROSITE" id="PS50850"/>
    </source>
</evidence>
<evidence type="ECO:0000256" key="3">
    <source>
        <dbReference type="ARBA" id="ARBA00022475"/>
    </source>
</evidence>
<dbReference type="GO" id="GO:0022857">
    <property type="term" value="F:transmembrane transporter activity"/>
    <property type="evidence" value="ECO:0007669"/>
    <property type="project" value="InterPro"/>
</dbReference>
<feature type="transmembrane region" description="Helical" evidence="9">
    <location>
        <begin position="168"/>
        <end position="186"/>
    </location>
</feature>
<keyword evidence="4 9" id="KW-0812">Transmembrane</keyword>
<organism evidence="11 12">
    <name type="scientific">Streptomyces ipomoeae 91-03</name>
    <dbReference type="NCBI Taxonomy" id="698759"/>
    <lineage>
        <taxon>Bacteria</taxon>
        <taxon>Bacillati</taxon>
        <taxon>Actinomycetota</taxon>
        <taxon>Actinomycetes</taxon>
        <taxon>Kitasatosporales</taxon>
        <taxon>Streptomycetaceae</taxon>
        <taxon>Streptomyces</taxon>
    </lineage>
</organism>
<evidence type="ECO:0000313" key="12">
    <source>
        <dbReference type="Proteomes" id="UP000010411"/>
    </source>
</evidence>
<feature type="transmembrane region" description="Helical" evidence="9">
    <location>
        <begin position="238"/>
        <end position="259"/>
    </location>
</feature>